<dbReference type="AlphaFoldDB" id="F4NCG2"/>
<sequence length="390" mass="43646">MGRKKKVNTPVASSSAQGKPCETPQTQKVQSLVRESEKINVTVTEEISKVVTSPMEIVSNIELEKSVEGDKSKFNEAAKQVERMSECWLNAVVVYVVGQNPTLNAISQYVKSHWQSQDDPQIFKHDEGYFIVRMKTREERDKILFSGPHLFYGKAMIVKQWSANFNFHEEVQKVIPIWVKLPNLPLNCWGEDSLSRIGSVLGVPLYADECTSKGLRVSYARMLVEMDVTQEIPITVAVEDPNGVVFKQKLEYDWVPHFCKKCQMVGHNCGGKSVTARVVQRWIPKQKVPDEKIVAQHPPISDAATEQVVEVMVHDHTEEGNVVSEETTVTPIKTPVNIPDAEEGEWRLVTRKTKDKGKQVYNQSGTQLLFGSGLPGSCPGGARGPNPYLS</sequence>
<protein>
    <recommendedName>
        <fullName evidence="2">DUF4283 domain-containing protein</fullName>
    </recommendedName>
</protein>
<dbReference type="Pfam" id="PF14111">
    <property type="entry name" value="DUF4283"/>
    <property type="match status" value="1"/>
</dbReference>
<organism evidence="3">
    <name type="scientific">Beta vulgaris subsp. vulgaris</name>
    <name type="common">Beet</name>
    <dbReference type="NCBI Taxonomy" id="3555"/>
    <lineage>
        <taxon>Eukaryota</taxon>
        <taxon>Viridiplantae</taxon>
        <taxon>Streptophyta</taxon>
        <taxon>Embryophyta</taxon>
        <taxon>Tracheophyta</taxon>
        <taxon>Spermatophyta</taxon>
        <taxon>Magnoliopsida</taxon>
        <taxon>eudicotyledons</taxon>
        <taxon>Gunneridae</taxon>
        <taxon>Pentapetalae</taxon>
        <taxon>Caryophyllales</taxon>
        <taxon>Chenopodiaceae</taxon>
        <taxon>Betoideae</taxon>
        <taxon>Beta</taxon>
    </lineage>
</organism>
<proteinExistence type="predicted"/>
<reference evidence="3" key="1">
    <citation type="journal article" date="2014" name="Plant J.">
        <title>Profiling of extensively diversified plant LINEs reveals distinct plant-specific subclades.</title>
        <authorList>
            <person name="Heitkam T."/>
            <person name="Holtgrawe D."/>
            <person name="Dohm J.C."/>
            <person name="Minoche A.E."/>
            <person name="Himmelbauer H."/>
            <person name="Weisshaar B."/>
            <person name="Schmidt T."/>
        </authorList>
    </citation>
    <scope>NUCLEOTIDE SEQUENCE</scope>
    <source>
        <tissue evidence="3">Leaf</tissue>
    </source>
</reference>
<evidence type="ECO:0000256" key="1">
    <source>
        <dbReference type="SAM" id="MobiDB-lite"/>
    </source>
</evidence>
<name>F4NCG2_BETVV</name>
<evidence type="ECO:0000259" key="2">
    <source>
        <dbReference type="Pfam" id="PF14111"/>
    </source>
</evidence>
<dbReference type="InterPro" id="IPR025558">
    <property type="entry name" value="DUF4283"/>
</dbReference>
<dbReference type="PANTHER" id="PTHR33233:SF17">
    <property type="entry name" value="DUF4283 DOMAIN-CONTAINING PROTEIN"/>
    <property type="match status" value="1"/>
</dbReference>
<feature type="domain" description="DUF4283" evidence="2">
    <location>
        <begin position="86"/>
        <end position="169"/>
    </location>
</feature>
<dbReference type="KEGG" id="bvg:104896467"/>
<dbReference type="EMBL" id="FR852799">
    <property type="protein sequence ID" value="CCA65980.1"/>
    <property type="molecule type" value="Genomic_DNA"/>
</dbReference>
<accession>F4NCG2</accession>
<dbReference type="PANTHER" id="PTHR33233">
    <property type="entry name" value="ENDONUCLEASE/EXONUCLEASE/PHOSPHATASE"/>
    <property type="match status" value="1"/>
</dbReference>
<feature type="region of interest" description="Disordered" evidence="1">
    <location>
        <begin position="369"/>
        <end position="390"/>
    </location>
</feature>
<feature type="compositionally biased region" description="Polar residues" evidence="1">
    <location>
        <begin position="10"/>
        <end position="29"/>
    </location>
</feature>
<feature type="region of interest" description="Disordered" evidence="1">
    <location>
        <begin position="1"/>
        <end position="29"/>
    </location>
</feature>
<evidence type="ECO:0000313" key="3">
    <source>
        <dbReference type="EMBL" id="CCA65980.1"/>
    </source>
</evidence>